<dbReference type="Gene3D" id="3.40.50.1450">
    <property type="entry name" value="HybD-like"/>
    <property type="match status" value="1"/>
</dbReference>
<sequence length="181" mass="20145">MQRHMAPNERENQDQQKRILVLGVGNILLRDEGIGVKIVEKLKAEYEFSSNVELMDGGTLGLRLLDPISQSDYLIVVDAVQNGQPPGTHYRLPPEELEKRVTFKNSLHQLDLVESLAYSEILGNRPYVVIIGIEPADISPWGMELTETIQAQVPEISSRVLNEIEAAGGKYAAKNRVEAAQ</sequence>
<evidence type="ECO:0000256" key="4">
    <source>
        <dbReference type="ARBA" id="ARBA00022723"/>
    </source>
</evidence>
<dbReference type="PANTHER" id="PTHR30302:SF1">
    <property type="entry name" value="HYDROGENASE 2 MATURATION PROTEASE"/>
    <property type="match status" value="1"/>
</dbReference>
<dbReference type="CDD" id="cd06062">
    <property type="entry name" value="H2MP_MemB-H2up"/>
    <property type="match status" value="1"/>
</dbReference>
<gene>
    <name evidence="8" type="primary">hupD</name>
    <name evidence="8" type="ORF">DAMNIGENAA_32150</name>
</gene>
<dbReference type="SUPFAM" id="SSF53163">
    <property type="entry name" value="HybD-like"/>
    <property type="match status" value="1"/>
</dbReference>
<protein>
    <submittedName>
        <fullName evidence="8">Hydrogenase expression/formation protein</fullName>
    </submittedName>
</protein>
<reference evidence="8" key="1">
    <citation type="submission" date="2022-12" db="EMBL/GenBank/DDBJ databases">
        <title>Reference genome sequencing for broad-spectrum identification of bacterial and archaeal isolates by mass spectrometry.</title>
        <authorList>
            <person name="Sekiguchi Y."/>
            <person name="Tourlousse D.M."/>
        </authorList>
    </citation>
    <scope>NUCLEOTIDE SEQUENCE</scope>
    <source>
        <strain evidence="8">ASRB1</strain>
    </source>
</reference>
<evidence type="ECO:0000256" key="2">
    <source>
        <dbReference type="ARBA" id="ARBA00022596"/>
    </source>
</evidence>
<evidence type="ECO:0000256" key="6">
    <source>
        <dbReference type="ARBA" id="ARBA00022801"/>
    </source>
</evidence>
<dbReference type="GO" id="GO:0004190">
    <property type="term" value="F:aspartic-type endopeptidase activity"/>
    <property type="evidence" value="ECO:0007669"/>
    <property type="project" value="UniProtKB-KW"/>
</dbReference>
<keyword evidence="2 7" id="KW-0533">Nickel</keyword>
<feature type="binding site" evidence="7">
    <location>
        <position position="78"/>
    </location>
    <ligand>
        <name>Ni(2+)</name>
        <dbReference type="ChEBI" id="CHEBI:49786"/>
    </ligand>
</feature>
<organism evidence="8 9">
    <name type="scientific">Desulforhabdus amnigena</name>
    <dbReference type="NCBI Taxonomy" id="40218"/>
    <lineage>
        <taxon>Bacteria</taxon>
        <taxon>Pseudomonadati</taxon>
        <taxon>Thermodesulfobacteriota</taxon>
        <taxon>Syntrophobacteria</taxon>
        <taxon>Syntrophobacterales</taxon>
        <taxon>Syntrophobacteraceae</taxon>
        <taxon>Desulforhabdus</taxon>
    </lineage>
</organism>
<keyword evidence="9" id="KW-1185">Reference proteome</keyword>
<feature type="binding site" evidence="7">
    <location>
        <position position="108"/>
    </location>
    <ligand>
        <name>Ni(2+)</name>
        <dbReference type="ChEBI" id="CHEBI:49786"/>
    </ligand>
</feature>
<dbReference type="GO" id="GO:0046872">
    <property type="term" value="F:metal ion binding"/>
    <property type="evidence" value="ECO:0007669"/>
    <property type="project" value="UniProtKB-KW"/>
</dbReference>
<keyword evidence="4 7" id="KW-0479">Metal-binding</keyword>
<evidence type="ECO:0000256" key="3">
    <source>
        <dbReference type="ARBA" id="ARBA00022670"/>
    </source>
</evidence>
<dbReference type="GO" id="GO:0008047">
    <property type="term" value="F:enzyme activator activity"/>
    <property type="evidence" value="ECO:0007669"/>
    <property type="project" value="InterPro"/>
</dbReference>
<comment type="caution">
    <text evidence="8">The sequence shown here is derived from an EMBL/GenBank/DDBJ whole genome shotgun (WGS) entry which is preliminary data.</text>
</comment>
<dbReference type="Pfam" id="PF01750">
    <property type="entry name" value="HycI"/>
    <property type="match status" value="1"/>
</dbReference>
<dbReference type="InterPro" id="IPR023430">
    <property type="entry name" value="Pept_HybD-like_dom_sf"/>
</dbReference>
<name>A0A9W6FVU2_9BACT</name>
<keyword evidence="5" id="KW-0064">Aspartyl protease</keyword>
<keyword evidence="6" id="KW-0378">Hydrolase</keyword>
<dbReference type="RefSeq" id="WP_281795817.1">
    <property type="nucleotide sequence ID" value="NZ_BSDR01000001.1"/>
</dbReference>
<keyword evidence="3" id="KW-0645">Protease</keyword>
<dbReference type="FunFam" id="3.40.50.1450:FF:000002">
    <property type="entry name" value="Hydrogenase 1 maturation protease"/>
    <property type="match status" value="1"/>
</dbReference>
<dbReference type="PANTHER" id="PTHR30302">
    <property type="entry name" value="HYDROGENASE 1 MATURATION PROTEASE"/>
    <property type="match status" value="1"/>
</dbReference>
<feature type="binding site" evidence="7">
    <location>
        <position position="32"/>
    </location>
    <ligand>
        <name>Ni(2+)</name>
        <dbReference type="ChEBI" id="CHEBI:49786"/>
    </ligand>
</feature>
<evidence type="ECO:0000256" key="7">
    <source>
        <dbReference type="PIRSR" id="PIRSR604419-1"/>
    </source>
</evidence>
<dbReference type="GO" id="GO:0016485">
    <property type="term" value="P:protein processing"/>
    <property type="evidence" value="ECO:0007669"/>
    <property type="project" value="InterPro"/>
</dbReference>
<dbReference type="NCBIfam" id="TIGR00140">
    <property type="entry name" value="hupD"/>
    <property type="match status" value="1"/>
</dbReference>
<dbReference type="EMBL" id="BSDR01000001">
    <property type="protein sequence ID" value="GLI35782.1"/>
    <property type="molecule type" value="Genomic_DNA"/>
</dbReference>
<dbReference type="InterPro" id="IPR004419">
    <property type="entry name" value="Pept_A31_hyd_express"/>
</dbReference>
<evidence type="ECO:0000313" key="9">
    <source>
        <dbReference type="Proteomes" id="UP001144372"/>
    </source>
</evidence>
<dbReference type="InterPro" id="IPR000671">
    <property type="entry name" value="Peptidase_A31"/>
</dbReference>
<comment type="similarity">
    <text evidence="1">Belongs to the peptidase A31 family.</text>
</comment>
<accession>A0A9W6FVU2</accession>
<dbReference type="PRINTS" id="PR00446">
    <property type="entry name" value="HYDRGNUPTAKE"/>
</dbReference>
<dbReference type="NCBIfam" id="TIGR00072">
    <property type="entry name" value="hydrog_prot"/>
    <property type="match status" value="1"/>
</dbReference>
<evidence type="ECO:0000256" key="1">
    <source>
        <dbReference type="ARBA" id="ARBA00006814"/>
    </source>
</evidence>
<dbReference type="Proteomes" id="UP001144372">
    <property type="component" value="Unassembled WGS sequence"/>
</dbReference>
<proteinExistence type="inferred from homology"/>
<evidence type="ECO:0000256" key="5">
    <source>
        <dbReference type="ARBA" id="ARBA00022750"/>
    </source>
</evidence>
<dbReference type="AlphaFoldDB" id="A0A9W6FVU2"/>
<evidence type="ECO:0000313" key="8">
    <source>
        <dbReference type="EMBL" id="GLI35782.1"/>
    </source>
</evidence>